<protein>
    <submittedName>
        <fullName evidence="1">Uncharacterized protein</fullName>
    </submittedName>
</protein>
<evidence type="ECO:0000313" key="2">
    <source>
        <dbReference type="Proteomes" id="UP001145742"/>
    </source>
</evidence>
<dbReference type="EMBL" id="WHWB01034666">
    <property type="protein sequence ID" value="KAJ7406319.1"/>
    <property type="molecule type" value="Genomic_DNA"/>
</dbReference>
<keyword evidence="2" id="KW-1185">Reference proteome</keyword>
<accession>A0ABQ9CNQ3</accession>
<reference evidence="1" key="1">
    <citation type="submission" date="2019-10" db="EMBL/GenBank/DDBJ databases">
        <authorList>
            <person name="Soares A.E.R."/>
            <person name="Aleixo A."/>
            <person name="Schneider P."/>
            <person name="Miyaki C.Y."/>
            <person name="Schneider M.P."/>
            <person name="Mello C."/>
            <person name="Vasconcelos A.T.R."/>
        </authorList>
    </citation>
    <scope>NUCLEOTIDE SEQUENCE</scope>
    <source>
        <tissue evidence="1">Muscle</tissue>
    </source>
</reference>
<gene>
    <name evidence="1" type="ORF">WISP_134682</name>
</gene>
<dbReference type="Proteomes" id="UP001145742">
    <property type="component" value="Unassembled WGS sequence"/>
</dbReference>
<proteinExistence type="predicted"/>
<dbReference type="PANTHER" id="PTHR33332">
    <property type="entry name" value="REVERSE TRANSCRIPTASE DOMAIN-CONTAINING PROTEIN"/>
    <property type="match status" value="1"/>
</dbReference>
<sequence>MDSRIKGTLSRFAGITELCGEVNTLERRDAMKNLDKLERMNGHRDTGKLIRKTLPLIQGLDFDGHETWPGKNQMEFNQTKCQVLDLGQGQHKYRLHGEWTESSSAKNKLGDKKLDKKSNCVLGCIRSSMASRSREVPLPHHSALVRLHLEHGIQVWGPQHRKDMDLL</sequence>
<evidence type="ECO:0000313" key="1">
    <source>
        <dbReference type="EMBL" id="KAJ7406319.1"/>
    </source>
</evidence>
<name>A0ABQ9CNQ3_9PASS</name>
<organism evidence="1 2">
    <name type="scientific">Willisornis vidua</name>
    <name type="common">Xingu scale-backed antbird</name>
    <dbReference type="NCBI Taxonomy" id="1566151"/>
    <lineage>
        <taxon>Eukaryota</taxon>
        <taxon>Metazoa</taxon>
        <taxon>Chordata</taxon>
        <taxon>Craniata</taxon>
        <taxon>Vertebrata</taxon>
        <taxon>Euteleostomi</taxon>
        <taxon>Archelosauria</taxon>
        <taxon>Archosauria</taxon>
        <taxon>Dinosauria</taxon>
        <taxon>Saurischia</taxon>
        <taxon>Theropoda</taxon>
        <taxon>Coelurosauria</taxon>
        <taxon>Aves</taxon>
        <taxon>Neognathae</taxon>
        <taxon>Neoaves</taxon>
        <taxon>Telluraves</taxon>
        <taxon>Australaves</taxon>
        <taxon>Passeriformes</taxon>
        <taxon>Thamnophilidae</taxon>
        <taxon>Willisornis</taxon>
    </lineage>
</organism>
<comment type="caution">
    <text evidence="1">The sequence shown here is derived from an EMBL/GenBank/DDBJ whole genome shotgun (WGS) entry which is preliminary data.</text>
</comment>